<reference evidence="1 2" key="1">
    <citation type="submission" date="2020-08" db="EMBL/GenBank/DDBJ databases">
        <title>Genomic Encyclopedia of Type Strains, Phase IV (KMG-V): Genome sequencing to study the core and pangenomes of soil and plant-associated prokaryotes.</title>
        <authorList>
            <person name="Whitman W."/>
        </authorList>
    </citation>
    <scope>NUCLEOTIDE SEQUENCE [LARGE SCALE GENOMIC DNA]</scope>
    <source>
        <strain evidence="1 2">JPY162</strain>
    </source>
</reference>
<protein>
    <submittedName>
        <fullName evidence="1">Uncharacterized protein</fullName>
    </submittedName>
</protein>
<dbReference type="RefSeq" id="WP_176367086.1">
    <property type="nucleotide sequence ID" value="NZ_JACHDE010000010.1"/>
</dbReference>
<dbReference type="Proteomes" id="UP000592820">
    <property type="component" value="Unassembled WGS sequence"/>
</dbReference>
<accession>A0A7W8L985</accession>
<evidence type="ECO:0000313" key="2">
    <source>
        <dbReference type="Proteomes" id="UP000592820"/>
    </source>
</evidence>
<evidence type="ECO:0000313" key="1">
    <source>
        <dbReference type="EMBL" id="MBB5402771.1"/>
    </source>
</evidence>
<name>A0A7W8L985_9BURK</name>
<dbReference type="EMBL" id="JACHDE010000010">
    <property type="protein sequence ID" value="MBB5402771.1"/>
    <property type="molecule type" value="Genomic_DNA"/>
</dbReference>
<comment type="caution">
    <text evidence="1">The sequence shown here is derived from an EMBL/GenBank/DDBJ whole genome shotgun (WGS) entry which is preliminary data.</text>
</comment>
<dbReference type="AlphaFoldDB" id="A0A7W8L985"/>
<proteinExistence type="predicted"/>
<sequence length="46" mass="5412">MNFALLLPHLPYRNESRAHYESLLSLDPVRSNRLATLWRRIGSLFS</sequence>
<organism evidence="1 2">
    <name type="scientific">Paraburkholderia youngii</name>
    <dbReference type="NCBI Taxonomy" id="2782701"/>
    <lineage>
        <taxon>Bacteria</taxon>
        <taxon>Pseudomonadati</taxon>
        <taxon>Pseudomonadota</taxon>
        <taxon>Betaproteobacteria</taxon>
        <taxon>Burkholderiales</taxon>
        <taxon>Burkholderiaceae</taxon>
        <taxon>Paraburkholderia</taxon>
    </lineage>
</organism>
<gene>
    <name evidence="1" type="ORF">HDG41_004857</name>
</gene>